<name>Q9ASB5_ORYSJ</name>
<proteinExistence type="predicted"/>
<sequence>MGGSGRFARIQPPERPDELGERVRHPGRAREGGDRPGELVGAGCRSAAGAGASTGRGTMATGGGDELGDAGGDNGDDDDANLTMTTTTVRVAIAASAGGGSGAYSRREAAAGGKRRRWHSGKKFDDMIEKELSRRSVKCSDADGVAIGEEDSIVISSEDRSPVHHHPWRAFPSNVIIITAAWPCIMTAVALGNKASGNELLVVMLQGIGDCLK</sequence>
<reference evidence="2" key="1">
    <citation type="journal article" date="2002" name="Nature">
        <title>The genome sequence and structure of rice chromosome 1.</title>
        <authorList>
            <person name="Sasaki T."/>
            <person name="Matsumoto T."/>
            <person name="Yamamoto K."/>
            <person name="Sakata K."/>
            <person name="Baba T."/>
            <person name="Katayose Y."/>
            <person name="Wu J."/>
            <person name="Niimura Y."/>
            <person name="Cheng Z."/>
            <person name="Nagamura Y."/>
            <person name="Antonio B.A."/>
            <person name="Kanamori H."/>
            <person name="Hosokawa S."/>
            <person name="Masukawa M."/>
            <person name="Arikawa K."/>
            <person name="Chiden Y."/>
            <person name="Hayashi M."/>
            <person name="Okamoto M."/>
            <person name="Ando T."/>
            <person name="Aoki H."/>
            <person name="Arita K."/>
            <person name="Hamada M."/>
            <person name="Harada C."/>
            <person name="Hijishita S."/>
            <person name="Honda M."/>
            <person name="Ichikawa Y."/>
            <person name="Idonuma A."/>
            <person name="Iijima M."/>
            <person name="Ikeda M."/>
            <person name="Ikeno M."/>
            <person name="Itoh S."/>
            <person name="Itoh T."/>
            <person name="Itoh Y."/>
            <person name="Itoh Y."/>
            <person name="Iwabuchi A."/>
            <person name="Kamiya K."/>
            <person name="Karasawa W."/>
            <person name="Katagiri S."/>
            <person name="Kikuta A."/>
            <person name="Kobayashi N."/>
            <person name="Kono I."/>
            <person name="Machita K."/>
            <person name="Maehara T."/>
            <person name="Mizuno H."/>
            <person name="Mizubayashi T."/>
            <person name="Mukai Y."/>
            <person name="Nagasaki H."/>
            <person name="Nakashima M."/>
            <person name="Nakama Y."/>
            <person name="Nakamichi Y."/>
            <person name="Nakamura M."/>
            <person name="Namiki N."/>
            <person name="Negishi M."/>
            <person name="Ohta I."/>
            <person name="Ono N."/>
            <person name="Saji S."/>
            <person name="Sakai K."/>
            <person name="Shibata M."/>
            <person name="Shimokawa T."/>
            <person name="Shomura A."/>
            <person name="Song J."/>
            <person name="Takazaki Y."/>
            <person name="Terasawa K."/>
            <person name="Tsuji K."/>
            <person name="Waki K."/>
            <person name="Yamagata H."/>
            <person name="Yamane H."/>
            <person name="Yoshiki S."/>
            <person name="Yoshihara R."/>
            <person name="Yukawa K."/>
            <person name="Zhong H."/>
            <person name="Iwama H."/>
            <person name="Endo T."/>
            <person name="Ito H."/>
            <person name="Hahn J.H."/>
            <person name="Kim H.I."/>
            <person name="Eun M.Y."/>
            <person name="Yano M."/>
            <person name="Jiang J."/>
            <person name="Gojobori T."/>
        </authorList>
    </citation>
    <scope>NUCLEOTIDE SEQUENCE [LARGE SCALE GENOMIC DNA]</scope>
</reference>
<feature type="compositionally biased region" description="Gly residues" evidence="1">
    <location>
        <begin position="60"/>
        <end position="73"/>
    </location>
</feature>
<accession>Q9ASB5</accession>
<dbReference type="EMBL" id="AP002910">
    <property type="protein sequence ID" value="BAB40154.1"/>
    <property type="molecule type" value="Genomic_DNA"/>
</dbReference>
<feature type="compositionally biased region" description="Low complexity" evidence="1">
    <location>
        <begin position="41"/>
        <end position="59"/>
    </location>
</feature>
<evidence type="ECO:0000313" key="2">
    <source>
        <dbReference type="EMBL" id="BAB40154.1"/>
    </source>
</evidence>
<evidence type="ECO:0000256" key="1">
    <source>
        <dbReference type="SAM" id="MobiDB-lite"/>
    </source>
</evidence>
<gene>
    <name evidence="2" type="primary">P0707D10.16</name>
</gene>
<feature type="region of interest" description="Disordered" evidence="1">
    <location>
        <begin position="97"/>
        <end position="119"/>
    </location>
</feature>
<feature type="region of interest" description="Disordered" evidence="1">
    <location>
        <begin position="1"/>
        <end position="81"/>
    </location>
</feature>
<feature type="compositionally biased region" description="Basic and acidic residues" evidence="1">
    <location>
        <begin position="12"/>
        <end position="37"/>
    </location>
</feature>
<protein>
    <submittedName>
        <fullName evidence="2">Uncharacterized protein</fullName>
    </submittedName>
</protein>
<organism evidence="2">
    <name type="scientific">Oryza sativa subsp. japonica</name>
    <name type="common">Rice</name>
    <dbReference type="NCBI Taxonomy" id="39947"/>
    <lineage>
        <taxon>Eukaryota</taxon>
        <taxon>Viridiplantae</taxon>
        <taxon>Streptophyta</taxon>
        <taxon>Embryophyta</taxon>
        <taxon>Tracheophyta</taxon>
        <taxon>Spermatophyta</taxon>
        <taxon>Magnoliopsida</taxon>
        <taxon>Liliopsida</taxon>
        <taxon>Poales</taxon>
        <taxon>Poaceae</taxon>
        <taxon>BOP clade</taxon>
        <taxon>Oryzoideae</taxon>
        <taxon>Oryzeae</taxon>
        <taxon>Oryzinae</taxon>
        <taxon>Oryza</taxon>
        <taxon>Oryza sativa</taxon>
    </lineage>
</organism>
<dbReference type="AlphaFoldDB" id="Q9ASB5"/>
<dbReference type="Proteomes" id="UP000817658">
    <property type="component" value="Chromosome 1"/>
</dbReference>